<evidence type="ECO:0000259" key="5">
    <source>
        <dbReference type="PROSITE" id="PS50048"/>
    </source>
</evidence>
<keyword evidence="7" id="KW-1185">Reference proteome</keyword>
<accession>A0AAV9HVY6</accession>
<dbReference type="Proteomes" id="UP001321749">
    <property type="component" value="Unassembled WGS sequence"/>
</dbReference>
<dbReference type="CDD" id="cd00067">
    <property type="entry name" value="GAL4"/>
    <property type="match status" value="1"/>
</dbReference>
<evidence type="ECO:0000313" key="6">
    <source>
        <dbReference type="EMBL" id="KAK4465034.1"/>
    </source>
</evidence>
<dbReference type="PROSITE" id="PS50048">
    <property type="entry name" value="ZN2_CY6_FUNGAL_2"/>
    <property type="match status" value="1"/>
</dbReference>
<protein>
    <submittedName>
        <fullName evidence="6">Fungal-specific transcription factor domain-containing protein</fullName>
    </submittedName>
</protein>
<dbReference type="PANTHER" id="PTHR31001">
    <property type="entry name" value="UNCHARACTERIZED TRANSCRIPTIONAL REGULATORY PROTEIN"/>
    <property type="match status" value="1"/>
</dbReference>
<dbReference type="GO" id="GO:0000981">
    <property type="term" value="F:DNA-binding transcription factor activity, RNA polymerase II-specific"/>
    <property type="evidence" value="ECO:0007669"/>
    <property type="project" value="InterPro"/>
</dbReference>
<dbReference type="SMART" id="SM00906">
    <property type="entry name" value="Fungal_trans"/>
    <property type="match status" value="1"/>
</dbReference>
<proteinExistence type="predicted"/>
<evidence type="ECO:0000313" key="7">
    <source>
        <dbReference type="Proteomes" id="UP001321749"/>
    </source>
</evidence>
<reference evidence="6" key="1">
    <citation type="journal article" date="2023" name="Mol. Phylogenet. Evol.">
        <title>Genome-scale phylogeny and comparative genomics of the fungal order Sordariales.</title>
        <authorList>
            <person name="Hensen N."/>
            <person name="Bonometti L."/>
            <person name="Westerberg I."/>
            <person name="Brannstrom I.O."/>
            <person name="Guillou S."/>
            <person name="Cros-Aarteil S."/>
            <person name="Calhoun S."/>
            <person name="Haridas S."/>
            <person name="Kuo A."/>
            <person name="Mondo S."/>
            <person name="Pangilinan J."/>
            <person name="Riley R."/>
            <person name="LaButti K."/>
            <person name="Andreopoulos B."/>
            <person name="Lipzen A."/>
            <person name="Chen C."/>
            <person name="Yan M."/>
            <person name="Daum C."/>
            <person name="Ng V."/>
            <person name="Clum A."/>
            <person name="Steindorff A."/>
            <person name="Ohm R.A."/>
            <person name="Martin F."/>
            <person name="Silar P."/>
            <person name="Natvig D.O."/>
            <person name="Lalanne C."/>
            <person name="Gautier V."/>
            <person name="Ament-Velasquez S.L."/>
            <person name="Kruys A."/>
            <person name="Hutchinson M.I."/>
            <person name="Powell A.J."/>
            <person name="Barry K."/>
            <person name="Miller A.N."/>
            <person name="Grigoriev I.V."/>
            <person name="Debuchy R."/>
            <person name="Gladieux P."/>
            <person name="Hiltunen Thoren M."/>
            <person name="Johannesson H."/>
        </authorList>
    </citation>
    <scope>NUCLEOTIDE SEQUENCE</scope>
    <source>
        <strain evidence="6">PSN324</strain>
    </source>
</reference>
<name>A0AAV9HVY6_9PEZI</name>
<dbReference type="SUPFAM" id="SSF57701">
    <property type="entry name" value="Zn2/Cys6 DNA-binding domain"/>
    <property type="match status" value="1"/>
</dbReference>
<dbReference type="AlphaFoldDB" id="A0AAV9HVY6"/>
<keyword evidence="3" id="KW-0539">Nucleus</keyword>
<feature type="compositionally biased region" description="Acidic residues" evidence="4">
    <location>
        <begin position="132"/>
        <end position="141"/>
    </location>
</feature>
<feature type="domain" description="Zn(2)-C6 fungal-type" evidence="5">
    <location>
        <begin position="28"/>
        <end position="59"/>
    </location>
</feature>
<feature type="region of interest" description="Disordered" evidence="4">
    <location>
        <begin position="179"/>
        <end position="204"/>
    </location>
</feature>
<dbReference type="CDD" id="cd12148">
    <property type="entry name" value="fungal_TF_MHR"/>
    <property type="match status" value="1"/>
</dbReference>
<feature type="region of interest" description="Disordered" evidence="4">
    <location>
        <begin position="115"/>
        <end position="142"/>
    </location>
</feature>
<dbReference type="SMART" id="SM00066">
    <property type="entry name" value="GAL4"/>
    <property type="match status" value="1"/>
</dbReference>
<dbReference type="Pfam" id="PF04082">
    <property type="entry name" value="Fungal_trans"/>
    <property type="match status" value="1"/>
</dbReference>
<dbReference type="GO" id="GO:0006351">
    <property type="term" value="P:DNA-templated transcription"/>
    <property type="evidence" value="ECO:0007669"/>
    <property type="project" value="InterPro"/>
</dbReference>
<comment type="subcellular location">
    <subcellularLocation>
        <location evidence="1">Nucleus</location>
    </subcellularLocation>
</comment>
<organism evidence="6 7">
    <name type="scientific">Cladorrhinum samala</name>
    <dbReference type="NCBI Taxonomy" id="585594"/>
    <lineage>
        <taxon>Eukaryota</taxon>
        <taxon>Fungi</taxon>
        <taxon>Dikarya</taxon>
        <taxon>Ascomycota</taxon>
        <taxon>Pezizomycotina</taxon>
        <taxon>Sordariomycetes</taxon>
        <taxon>Sordariomycetidae</taxon>
        <taxon>Sordariales</taxon>
        <taxon>Podosporaceae</taxon>
        <taxon>Cladorrhinum</taxon>
    </lineage>
</organism>
<dbReference type="Pfam" id="PF00172">
    <property type="entry name" value="Zn_clus"/>
    <property type="match status" value="1"/>
</dbReference>
<evidence type="ECO:0000256" key="2">
    <source>
        <dbReference type="ARBA" id="ARBA00022723"/>
    </source>
</evidence>
<evidence type="ECO:0000256" key="1">
    <source>
        <dbReference type="ARBA" id="ARBA00004123"/>
    </source>
</evidence>
<dbReference type="InterPro" id="IPR001138">
    <property type="entry name" value="Zn2Cys6_DnaBD"/>
</dbReference>
<dbReference type="InterPro" id="IPR050613">
    <property type="entry name" value="Sec_Metabolite_Reg"/>
</dbReference>
<dbReference type="Gene3D" id="4.10.240.10">
    <property type="entry name" value="Zn(2)-C6 fungal-type DNA-binding domain"/>
    <property type="match status" value="1"/>
</dbReference>
<evidence type="ECO:0000256" key="3">
    <source>
        <dbReference type="ARBA" id="ARBA00023242"/>
    </source>
</evidence>
<dbReference type="PROSITE" id="PS00463">
    <property type="entry name" value="ZN2_CY6_FUNGAL_1"/>
    <property type="match status" value="1"/>
</dbReference>
<dbReference type="GO" id="GO:0005634">
    <property type="term" value="C:nucleus"/>
    <property type="evidence" value="ECO:0007669"/>
    <property type="project" value="UniProtKB-SubCell"/>
</dbReference>
<keyword evidence="2" id="KW-0479">Metal-binding</keyword>
<dbReference type="GO" id="GO:0008270">
    <property type="term" value="F:zinc ion binding"/>
    <property type="evidence" value="ECO:0007669"/>
    <property type="project" value="InterPro"/>
</dbReference>
<dbReference type="PANTHER" id="PTHR31001:SF49">
    <property type="entry name" value="ZN(II)2CYS6 TRANSCRIPTION FACTOR (EUROFUNG)"/>
    <property type="match status" value="1"/>
</dbReference>
<dbReference type="InterPro" id="IPR036864">
    <property type="entry name" value="Zn2-C6_fun-type_DNA-bd_sf"/>
</dbReference>
<dbReference type="EMBL" id="MU864943">
    <property type="protein sequence ID" value="KAK4465034.1"/>
    <property type="molecule type" value="Genomic_DNA"/>
</dbReference>
<evidence type="ECO:0000256" key="4">
    <source>
        <dbReference type="SAM" id="MobiDB-lite"/>
    </source>
</evidence>
<comment type="caution">
    <text evidence="6">The sequence shown here is derived from an EMBL/GenBank/DDBJ whole genome shotgun (WGS) entry which is preliminary data.</text>
</comment>
<dbReference type="GO" id="GO:0003677">
    <property type="term" value="F:DNA binding"/>
    <property type="evidence" value="ECO:0007669"/>
    <property type="project" value="InterPro"/>
</dbReference>
<feature type="region of interest" description="Disordered" evidence="4">
    <location>
        <begin position="1"/>
        <end position="23"/>
    </location>
</feature>
<sequence length="810" mass="90598">MEISENAGAGPEISSTTTSKKRSRIRFSCTTCRDKKLKCDRQSPCDQCVKRSIEATCQFIPYVTGSPRAGQIATVGPRLKDASANTRSKQLPNESAIQSRLKHLEHLVQVLKAQRRGNGASKASDVPVTEPLPEEESEDEVLPTLGQRVRETAENIFGEMRYVDSSHWEAILSDLLSITGSVRPPDEPDPVEDQDSPPAPFLTQPRGPDLLLGGFSCVPVSELAQHLPPRPLADRLLARLFQAKEPGAVMFHMPTFLKQYESFWDNPAAMTYTQLGLLFAMFCSASLYYMRAGEEVPGALGNPHEIYKIFKAKCAQCLVLDDYTQPGPYKLEALILYFGCEYLGHPDATTSASVILSIIVRLAMHMGLHRDPRHYPNMSPFEGEMRRRVWVALRDVDILIAFQFGLPGNIPKDLYDTELPRNLRDEDFDQDSKELPPSRPETERTVMLWCIVKGRLVNVFSAISSAMSARKPATFADIVHLDRQLEEVHNNFPPCLRYRSFSQSVADPVDIIMQRFQLELLYLKSRIVLYRRCMGFASKDKRYEQSRKICLDAATRTLRHQYDIHVELQRGGRLSHDRSHWFLSSLSTHNFLLADMILCIELWCIKAKERSSESSVTSAPEIMSQEQILEILRISRLIWQGRRKESAEANRAFNILSKMLSMSTGETFHDSPESSGSGSVAESLERMYPTLPLTTFTAEALPNPAAMAGSISSAANLVKGPGATFFSGEQPWTSPVGEVAANGEVMAGWNAQWEGSGMGMQPGGDDLDGFLDPNLSGDWTLWDNQILNSSSGDGTGQIQWDTFFQPHEMF</sequence>
<reference evidence="6" key="2">
    <citation type="submission" date="2023-06" db="EMBL/GenBank/DDBJ databases">
        <authorList>
            <consortium name="Lawrence Berkeley National Laboratory"/>
            <person name="Mondo S.J."/>
            <person name="Hensen N."/>
            <person name="Bonometti L."/>
            <person name="Westerberg I."/>
            <person name="Brannstrom I.O."/>
            <person name="Guillou S."/>
            <person name="Cros-Aarteil S."/>
            <person name="Calhoun S."/>
            <person name="Haridas S."/>
            <person name="Kuo A."/>
            <person name="Pangilinan J."/>
            <person name="Riley R."/>
            <person name="Labutti K."/>
            <person name="Andreopoulos B."/>
            <person name="Lipzen A."/>
            <person name="Chen C."/>
            <person name="Yanf M."/>
            <person name="Daum C."/>
            <person name="Ng V."/>
            <person name="Clum A."/>
            <person name="Steindorff A."/>
            <person name="Ohm R."/>
            <person name="Martin F."/>
            <person name="Silar P."/>
            <person name="Natvig D."/>
            <person name="Lalanne C."/>
            <person name="Gautier V."/>
            <person name="Ament-Velasquez S.L."/>
            <person name="Kruys A."/>
            <person name="Hutchinson M.I."/>
            <person name="Powell A.J."/>
            <person name="Barry K."/>
            <person name="Miller A.N."/>
            <person name="Grigoriev I.V."/>
            <person name="Debuchy R."/>
            <person name="Gladieux P."/>
            <person name="Thoren M.H."/>
            <person name="Johannesson H."/>
        </authorList>
    </citation>
    <scope>NUCLEOTIDE SEQUENCE</scope>
    <source>
        <strain evidence="6">PSN324</strain>
    </source>
</reference>
<gene>
    <name evidence="6" type="ORF">QBC42DRAFT_219725</name>
</gene>
<dbReference type="InterPro" id="IPR007219">
    <property type="entry name" value="XnlR_reg_dom"/>
</dbReference>